<feature type="binding site" evidence="9">
    <location>
        <position position="123"/>
    </location>
    <ligand>
        <name>substrate</name>
    </ligand>
</feature>
<evidence type="ECO:0000313" key="12">
    <source>
        <dbReference type="Proteomes" id="UP000595618"/>
    </source>
</evidence>
<dbReference type="GO" id="GO:0006207">
    <property type="term" value="P:'de novo' pyrimidine nucleobase biosynthetic process"/>
    <property type="evidence" value="ECO:0007669"/>
    <property type="project" value="InterPro"/>
</dbReference>
<keyword evidence="6" id="KW-0665">Pyrimidine biosynthesis</keyword>
<name>A0A7T5RJM1_9BACT</name>
<organism evidence="11 12">
    <name type="scientific">Candidatus Sungiibacteriota bacterium</name>
    <dbReference type="NCBI Taxonomy" id="2750080"/>
    <lineage>
        <taxon>Bacteria</taxon>
        <taxon>Candidatus Sungiibacteriota</taxon>
    </lineage>
</organism>
<accession>A0A7T5RJM1</accession>
<dbReference type="InterPro" id="IPR014732">
    <property type="entry name" value="OMPdecase"/>
</dbReference>
<evidence type="ECO:0000256" key="2">
    <source>
        <dbReference type="ARBA" id="ARBA00004861"/>
    </source>
</evidence>
<keyword evidence="5" id="KW-0210">Decarboxylase</keyword>
<dbReference type="GO" id="GO:0005829">
    <property type="term" value="C:cytosol"/>
    <property type="evidence" value="ECO:0007669"/>
    <property type="project" value="TreeGrafter"/>
</dbReference>
<dbReference type="SUPFAM" id="SSF51366">
    <property type="entry name" value="Ribulose-phoshate binding barrel"/>
    <property type="match status" value="1"/>
</dbReference>
<dbReference type="GO" id="GO:0044205">
    <property type="term" value="P:'de novo' UMP biosynthetic process"/>
    <property type="evidence" value="ECO:0007669"/>
    <property type="project" value="InterPro"/>
</dbReference>
<evidence type="ECO:0000256" key="4">
    <source>
        <dbReference type="ARBA" id="ARBA00021923"/>
    </source>
</evidence>
<dbReference type="Proteomes" id="UP000595618">
    <property type="component" value="Chromosome"/>
</dbReference>
<feature type="binding site" evidence="9">
    <location>
        <position position="39"/>
    </location>
    <ligand>
        <name>substrate</name>
    </ligand>
</feature>
<proteinExistence type="predicted"/>
<keyword evidence="7" id="KW-0456">Lyase</keyword>
<comment type="pathway">
    <text evidence="2">Pyrimidine metabolism; UMP biosynthesis via de novo pathway; UMP from orotate: step 2/2.</text>
</comment>
<feature type="binding site" evidence="9">
    <location>
        <position position="215"/>
    </location>
    <ligand>
        <name>substrate</name>
    </ligand>
</feature>
<evidence type="ECO:0000256" key="9">
    <source>
        <dbReference type="PIRSR" id="PIRSR614732-2"/>
    </source>
</evidence>
<sequence>MASIDEQVRSRLIFALDFPSRITAREFIRKLAPYYGTFKIGLEAIHIGFAAELARVIRDYGRKVFWDAKFNEHHELVDRLMEWLCWNNRVDHVTFHISGGEQLRQAMFKYQDRVNVLGLTVLSTFADSDAFMSYGSPVNVSVLRFATLFKRSGGTGVVCAPGELELLGGESELLGLQKIVTGIRPSGSAAGGHNPERVGTPAEAIKRGAHMLVLGRAVSQSPKPVDVSKAVSEEVQRAIENRQGE</sequence>
<feature type="domain" description="Orotidine 5'-phosphate decarboxylase" evidence="10">
    <location>
        <begin position="11"/>
        <end position="231"/>
    </location>
</feature>
<dbReference type="EMBL" id="CP066690">
    <property type="protein sequence ID" value="QQG45365.1"/>
    <property type="molecule type" value="Genomic_DNA"/>
</dbReference>
<evidence type="ECO:0000259" key="10">
    <source>
        <dbReference type="SMART" id="SM00934"/>
    </source>
</evidence>
<dbReference type="AlphaFoldDB" id="A0A7T5RJM1"/>
<gene>
    <name evidence="11" type="ORF">HYW89_00280</name>
</gene>
<dbReference type="PANTHER" id="PTHR32119:SF2">
    <property type="entry name" value="OROTIDINE 5'-PHOSPHATE DECARBOXYLASE"/>
    <property type="match status" value="1"/>
</dbReference>
<dbReference type="InterPro" id="IPR001754">
    <property type="entry name" value="OMPdeCOase_dom"/>
</dbReference>
<dbReference type="InterPro" id="IPR013785">
    <property type="entry name" value="Aldolase_TIM"/>
</dbReference>
<dbReference type="Gene3D" id="3.20.20.70">
    <property type="entry name" value="Aldolase class I"/>
    <property type="match status" value="1"/>
</dbReference>
<feature type="binding site" evidence="9">
    <location>
        <position position="17"/>
    </location>
    <ligand>
        <name>substrate</name>
    </ligand>
</feature>
<evidence type="ECO:0000256" key="7">
    <source>
        <dbReference type="ARBA" id="ARBA00023239"/>
    </source>
</evidence>
<dbReference type="GO" id="GO:0004590">
    <property type="term" value="F:orotidine-5'-phosphate decarboxylase activity"/>
    <property type="evidence" value="ECO:0007669"/>
    <property type="project" value="UniProtKB-EC"/>
</dbReference>
<comment type="function">
    <text evidence="1">Catalyzes the decarboxylation of orotidine 5'-monophosphate (OMP) to uridine 5'-monophosphate (UMP).</text>
</comment>
<protein>
    <recommendedName>
        <fullName evidence="4">Orotidine 5'-phosphate decarboxylase</fullName>
        <ecNumber evidence="3">4.1.1.23</ecNumber>
    </recommendedName>
    <alternativeName>
        <fullName evidence="8">OMP decarboxylase</fullName>
    </alternativeName>
</protein>
<evidence type="ECO:0000256" key="8">
    <source>
        <dbReference type="ARBA" id="ARBA00033428"/>
    </source>
</evidence>
<dbReference type="InterPro" id="IPR011060">
    <property type="entry name" value="RibuloseP-bd_barrel"/>
</dbReference>
<evidence type="ECO:0000313" key="11">
    <source>
        <dbReference type="EMBL" id="QQG45365.1"/>
    </source>
</evidence>
<evidence type="ECO:0000256" key="3">
    <source>
        <dbReference type="ARBA" id="ARBA00012321"/>
    </source>
</evidence>
<feature type="binding site" evidence="9">
    <location>
        <position position="216"/>
    </location>
    <ligand>
        <name>substrate</name>
    </ligand>
</feature>
<dbReference type="Pfam" id="PF00215">
    <property type="entry name" value="OMPdecase"/>
    <property type="match status" value="1"/>
</dbReference>
<evidence type="ECO:0000256" key="6">
    <source>
        <dbReference type="ARBA" id="ARBA00022975"/>
    </source>
</evidence>
<dbReference type="SMART" id="SM00934">
    <property type="entry name" value="OMPdecase"/>
    <property type="match status" value="1"/>
</dbReference>
<evidence type="ECO:0000256" key="1">
    <source>
        <dbReference type="ARBA" id="ARBA00002356"/>
    </source>
</evidence>
<reference evidence="11 12" key="1">
    <citation type="submission" date="2020-07" db="EMBL/GenBank/DDBJ databases">
        <title>Huge and variable diversity of episymbiotic CPR bacteria and DPANN archaea in groundwater ecosystems.</title>
        <authorList>
            <person name="He C.Y."/>
            <person name="Keren R."/>
            <person name="Whittaker M."/>
            <person name="Farag I.F."/>
            <person name="Doudna J."/>
            <person name="Cate J.H.D."/>
            <person name="Banfield J.F."/>
        </authorList>
    </citation>
    <scope>NUCLEOTIDE SEQUENCE [LARGE SCALE GENOMIC DNA]</scope>
    <source>
        <strain evidence="11">NC_groundwater_541_Ag_S-0.1um_46_50</strain>
    </source>
</reference>
<dbReference type="EC" id="4.1.1.23" evidence="3"/>
<dbReference type="PANTHER" id="PTHR32119">
    <property type="entry name" value="OROTIDINE 5'-PHOSPHATE DECARBOXYLASE"/>
    <property type="match status" value="1"/>
</dbReference>
<evidence type="ECO:0000256" key="5">
    <source>
        <dbReference type="ARBA" id="ARBA00022793"/>
    </source>
</evidence>
<feature type="binding site" evidence="9">
    <location>
        <position position="184"/>
    </location>
    <ligand>
        <name>substrate</name>
    </ligand>
</feature>